<dbReference type="SUPFAM" id="SSF55729">
    <property type="entry name" value="Acyl-CoA N-acyltransferases (Nat)"/>
    <property type="match status" value="2"/>
</dbReference>
<dbReference type="Gene3D" id="3.40.630.30">
    <property type="match status" value="2"/>
</dbReference>
<evidence type="ECO:0000313" key="1">
    <source>
        <dbReference type="EMBL" id="THH31292.1"/>
    </source>
</evidence>
<accession>A0A4S4MXW4</accession>
<dbReference type="InterPro" id="IPR016181">
    <property type="entry name" value="Acyl_CoA_acyltransferase"/>
</dbReference>
<evidence type="ECO:0008006" key="3">
    <source>
        <dbReference type="Google" id="ProtNLM"/>
    </source>
</evidence>
<evidence type="ECO:0000313" key="2">
    <source>
        <dbReference type="Proteomes" id="UP000308730"/>
    </source>
</evidence>
<dbReference type="EMBL" id="SGPM01000051">
    <property type="protein sequence ID" value="THH31292.1"/>
    <property type="molecule type" value="Genomic_DNA"/>
</dbReference>
<reference evidence="1 2" key="1">
    <citation type="submission" date="2019-02" db="EMBL/GenBank/DDBJ databases">
        <title>Genome sequencing of the rare red list fungi Antrodiella citrinella (Flaviporus citrinellus).</title>
        <authorList>
            <person name="Buettner E."/>
            <person name="Kellner H."/>
        </authorList>
    </citation>
    <scope>NUCLEOTIDE SEQUENCE [LARGE SCALE GENOMIC DNA]</scope>
    <source>
        <strain evidence="1 2">DSM 108506</strain>
    </source>
</reference>
<sequence length="538" mass="60834">MDAVQDMGMSTVSYPAPLENEKRFTASLETLVPVRAKRLTFEQVTKVEKVTTVSFEGDPYHEYLQCSEDRRETWLFKTVISLSRTVFLYEHVRQKTGWTLDEGDALICYSDPAKPASRAYKIVNAAVQRLALFVLSKEQTKRFKESQDKLGAAVKELLEEHGEDMFSIDLLACTPAKQGRGYGTILGRFVTAEADSRALKTYVVSSNVNANTVFYNNLGFFTAKTIVLGDKNPKWRKPPVRLDVPPPQLKVSTTICRFPFRAIIDLITDAAQDSADRDSDMVSRSSLLGRTHGMHVAAVETLVPAQPKKLAFEHLSKTGEVTTAVLETDPLNKYLVFTEDRRTGWFHRVVPDFIRDLYMSEFVRQKTAWTLDEGDAFVCYGFSLFSSDPAKAPSRWFTFVQPIVARLQPYFQSPEQNKRLKEIQTKLRPAMREVMQTHKEMFCIEHVACTPEKQGHGYGTTLCKLVTAEADLRSLETYLVSGNVEANTRFYNNLGFFAVKTIVLGDDNPTWKNAPIKVDIMVREVPPADSEKAAIRDD</sequence>
<dbReference type="PANTHER" id="PTHR42791">
    <property type="entry name" value="GNAT FAMILY ACETYLTRANSFERASE"/>
    <property type="match status" value="1"/>
</dbReference>
<organism evidence="1 2">
    <name type="scientific">Antrodiella citrinella</name>
    <dbReference type="NCBI Taxonomy" id="2447956"/>
    <lineage>
        <taxon>Eukaryota</taxon>
        <taxon>Fungi</taxon>
        <taxon>Dikarya</taxon>
        <taxon>Basidiomycota</taxon>
        <taxon>Agaricomycotina</taxon>
        <taxon>Agaricomycetes</taxon>
        <taxon>Polyporales</taxon>
        <taxon>Steccherinaceae</taxon>
        <taxon>Antrodiella</taxon>
    </lineage>
</organism>
<dbReference type="OrthoDB" id="2744543at2759"/>
<dbReference type="Proteomes" id="UP000308730">
    <property type="component" value="Unassembled WGS sequence"/>
</dbReference>
<proteinExistence type="predicted"/>
<keyword evidence="2" id="KW-1185">Reference proteome</keyword>
<name>A0A4S4MXW4_9APHY</name>
<protein>
    <recommendedName>
        <fullName evidence="3">N-acetyltransferase domain-containing protein</fullName>
    </recommendedName>
</protein>
<gene>
    <name evidence="1" type="ORF">EUX98_g2865</name>
</gene>
<dbReference type="PANTHER" id="PTHR42791:SF1">
    <property type="entry name" value="N-ACETYLTRANSFERASE DOMAIN-CONTAINING PROTEIN"/>
    <property type="match status" value="1"/>
</dbReference>
<dbReference type="InterPro" id="IPR052523">
    <property type="entry name" value="Trichothecene_AcTrans"/>
</dbReference>
<dbReference type="AlphaFoldDB" id="A0A4S4MXW4"/>
<comment type="caution">
    <text evidence="1">The sequence shown here is derived from an EMBL/GenBank/DDBJ whole genome shotgun (WGS) entry which is preliminary data.</text>
</comment>